<dbReference type="SUPFAM" id="SSF46689">
    <property type="entry name" value="Homeodomain-like"/>
    <property type="match status" value="1"/>
</dbReference>
<dbReference type="Proteomes" id="UP000724149">
    <property type="component" value="Unassembled WGS sequence"/>
</dbReference>
<evidence type="ECO:0000313" key="2">
    <source>
        <dbReference type="Proteomes" id="UP000724149"/>
    </source>
</evidence>
<dbReference type="InterPro" id="IPR036271">
    <property type="entry name" value="Tet_transcr_reg_TetR-rel_C_sf"/>
</dbReference>
<keyword evidence="2" id="KW-1185">Reference proteome</keyword>
<protein>
    <submittedName>
        <fullName evidence="1">TetR/AcrR family transcriptional regulator</fullName>
    </submittedName>
</protein>
<organism evidence="1 2">
    <name type="scientific">Hydrogenoanaerobacterium saccharovorans</name>
    <dbReference type="NCBI Taxonomy" id="474960"/>
    <lineage>
        <taxon>Bacteria</taxon>
        <taxon>Bacillati</taxon>
        <taxon>Bacillota</taxon>
        <taxon>Clostridia</taxon>
        <taxon>Eubacteriales</taxon>
        <taxon>Oscillospiraceae</taxon>
        <taxon>Hydrogenoanaerobacterium</taxon>
    </lineage>
</organism>
<dbReference type="InterPro" id="IPR009057">
    <property type="entry name" value="Homeodomain-like_sf"/>
</dbReference>
<accession>A0ABS2GMU8</accession>
<comment type="caution">
    <text evidence="1">The sequence shown here is derived from an EMBL/GenBank/DDBJ whole genome shotgun (WGS) entry which is preliminary data.</text>
</comment>
<proteinExistence type="predicted"/>
<dbReference type="RefSeq" id="WP_204720128.1">
    <property type="nucleotide sequence ID" value="NZ_JACSNR010000003.1"/>
</dbReference>
<evidence type="ECO:0000313" key="1">
    <source>
        <dbReference type="EMBL" id="MBM6922931.1"/>
    </source>
</evidence>
<dbReference type="Gene3D" id="1.10.357.10">
    <property type="entry name" value="Tetracycline Repressor, domain 2"/>
    <property type="match status" value="1"/>
</dbReference>
<sequence length="193" mass="22054">MPPKPKVTKDMILAAVLNLTQKEGFEAVNARSIAGKLQCSTRPIFTCYESMEQLRAEFLDYAFAFYTRYVAEYGTAHNTNPALLFPLSYIEFAREETNLFRLLFISDMDLDMTEAKDFYKELGNEEKAKEFSRQIGVELSRGKAIFLDLFFYSHGIAVLAATGKLTFRSRDMEEMLQNFLDTQVSRETGKAGE</sequence>
<gene>
    <name evidence="1" type="ORF">H9X81_04390</name>
</gene>
<dbReference type="EMBL" id="JACSNR010000003">
    <property type="protein sequence ID" value="MBM6922931.1"/>
    <property type="molecule type" value="Genomic_DNA"/>
</dbReference>
<reference evidence="1 2" key="1">
    <citation type="journal article" date="2021" name="Sci. Rep.">
        <title>The distribution of antibiotic resistance genes in chicken gut microbiota commensals.</title>
        <authorList>
            <person name="Juricova H."/>
            <person name="Matiasovicova J."/>
            <person name="Kubasova T."/>
            <person name="Cejkova D."/>
            <person name="Rychlik I."/>
        </authorList>
    </citation>
    <scope>NUCLEOTIDE SEQUENCE [LARGE SCALE GENOMIC DNA]</scope>
    <source>
        <strain evidence="1 2">An564</strain>
    </source>
</reference>
<dbReference type="SUPFAM" id="SSF48498">
    <property type="entry name" value="Tetracyclin repressor-like, C-terminal domain"/>
    <property type="match status" value="1"/>
</dbReference>
<name>A0ABS2GMU8_9FIRM</name>